<dbReference type="EMBL" id="QAOQ01000009">
    <property type="protein sequence ID" value="PTQ93171.1"/>
    <property type="molecule type" value="Genomic_DNA"/>
</dbReference>
<organism evidence="1 2">
    <name type="scientific">Mucilaginibacter yixingensis</name>
    <dbReference type="NCBI Taxonomy" id="1295612"/>
    <lineage>
        <taxon>Bacteria</taxon>
        <taxon>Pseudomonadati</taxon>
        <taxon>Bacteroidota</taxon>
        <taxon>Sphingobacteriia</taxon>
        <taxon>Sphingobacteriales</taxon>
        <taxon>Sphingobacteriaceae</taxon>
        <taxon>Mucilaginibacter</taxon>
    </lineage>
</organism>
<proteinExistence type="predicted"/>
<protein>
    <submittedName>
        <fullName evidence="1">Uncharacterized protein</fullName>
    </submittedName>
</protein>
<dbReference type="OrthoDB" id="1444051at2"/>
<dbReference type="AlphaFoldDB" id="A0A2T5J5B2"/>
<evidence type="ECO:0000313" key="1">
    <source>
        <dbReference type="EMBL" id="PTQ93171.1"/>
    </source>
</evidence>
<evidence type="ECO:0000313" key="2">
    <source>
        <dbReference type="Proteomes" id="UP000244168"/>
    </source>
</evidence>
<sequence length="90" mass="10592">MRTSLNNLKLAEEYLKGQATPGDALLFEARLIIEPELQEQIQQQQHAYRLSHQYGRQQLKAQLEEVHERLFTLPRYAGFRRLVLGIFGKR</sequence>
<name>A0A2T5J5B2_9SPHI</name>
<dbReference type="RefSeq" id="WP_107830980.1">
    <property type="nucleotide sequence ID" value="NZ_CP160205.1"/>
</dbReference>
<accession>A0A2T5J5B2</accession>
<comment type="caution">
    <text evidence="1">The sequence shown here is derived from an EMBL/GenBank/DDBJ whole genome shotgun (WGS) entry which is preliminary data.</text>
</comment>
<reference evidence="1 2" key="1">
    <citation type="submission" date="2018-04" db="EMBL/GenBank/DDBJ databases">
        <title>Genomic Encyclopedia of Archaeal and Bacterial Type Strains, Phase II (KMG-II): from individual species to whole genera.</title>
        <authorList>
            <person name="Goeker M."/>
        </authorList>
    </citation>
    <scope>NUCLEOTIDE SEQUENCE [LARGE SCALE GENOMIC DNA]</scope>
    <source>
        <strain evidence="1 2">DSM 26809</strain>
    </source>
</reference>
<keyword evidence="2" id="KW-1185">Reference proteome</keyword>
<gene>
    <name evidence="1" type="ORF">C8P68_10943</name>
</gene>
<dbReference type="Proteomes" id="UP000244168">
    <property type="component" value="Unassembled WGS sequence"/>
</dbReference>